<feature type="transmembrane region" description="Helical" evidence="1">
    <location>
        <begin position="42"/>
        <end position="64"/>
    </location>
</feature>
<dbReference type="EMBL" id="BAABJI010000002">
    <property type="protein sequence ID" value="GAA4916430.1"/>
    <property type="molecule type" value="Genomic_DNA"/>
</dbReference>
<proteinExistence type="predicted"/>
<gene>
    <name evidence="2" type="ORF">GCM10023313_20020</name>
</gene>
<feature type="transmembrane region" description="Helical" evidence="1">
    <location>
        <begin position="71"/>
        <end position="92"/>
    </location>
</feature>
<keyword evidence="1" id="KW-1133">Transmembrane helix</keyword>
<keyword evidence="1" id="KW-0812">Transmembrane</keyword>
<evidence type="ECO:0000256" key="1">
    <source>
        <dbReference type="SAM" id="Phobius"/>
    </source>
</evidence>
<name>A0ABP9FTJ2_9SPHI</name>
<protein>
    <submittedName>
        <fullName evidence="2">Uncharacterized protein</fullName>
    </submittedName>
</protein>
<accession>A0ABP9FTJ2</accession>
<reference evidence="3" key="1">
    <citation type="journal article" date="2019" name="Int. J. Syst. Evol. Microbiol.">
        <title>The Global Catalogue of Microorganisms (GCM) 10K type strain sequencing project: providing services to taxonomists for standard genome sequencing and annotation.</title>
        <authorList>
            <consortium name="The Broad Institute Genomics Platform"/>
            <consortium name="The Broad Institute Genome Sequencing Center for Infectious Disease"/>
            <person name="Wu L."/>
            <person name="Ma J."/>
        </authorList>
    </citation>
    <scope>NUCLEOTIDE SEQUENCE [LARGE SCALE GENOMIC DNA]</scope>
    <source>
        <strain evidence="3">JCM 18283</strain>
    </source>
</reference>
<dbReference type="Proteomes" id="UP001501436">
    <property type="component" value="Unassembled WGS sequence"/>
</dbReference>
<comment type="caution">
    <text evidence="2">The sequence shown here is derived from an EMBL/GenBank/DDBJ whole genome shotgun (WGS) entry which is preliminary data.</text>
</comment>
<evidence type="ECO:0000313" key="2">
    <source>
        <dbReference type="EMBL" id="GAA4916430.1"/>
    </source>
</evidence>
<keyword evidence="3" id="KW-1185">Reference proteome</keyword>
<sequence length="97" mass="10934">MHRALFTIYLVCLSVFYVRLFLSYLIANAALATGDAENPDGILKVLTFACIVSASLILVEVLFYRKQKREVAWVINGIGVIMSLVLSLSTYFRDRDL</sequence>
<keyword evidence="1" id="KW-0472">Membrane</keyword>
<organism evidence="2 3">
    <name type="scientific">Mucilaginibacter defluvii</name>
    <dbReference type="NCBI Taxonomy" id="1196019"/>
    <lineage>
        <taxon>Bacteria</taxon>
        <taxon>Pseudomonadati</taxon>
        <taxon>Bacteroidota</taxon>
        <taxon>Sphingobacteriia</taxon>
        <taxon>Sphingobacteriales</taxon>
        <taxon>Sphingobacteriaceae</taxon>
        <taxon>Mucilaginibacter</taxon>
    </lineage>
</organism>
<evidence type="ECO:0000313" key="3">
    <source>
        <dbReference type="Proteomes" id="UP001501436"/>
    </source>
</evidence>